<evidence type="ECO:0000313" key="4">
    <source>
        <dbReference type="Proteomes" id="UP001331761"/>
    </source>
</evidence>
<accession>A0AAN8GE57</accession>
<keyword evidence="2" id="KW-1133">Transmembrane helix</keyword>
<feature type="transmembrane region" description="Helical" evidence="2">
    <location>
        <begin position="6"/>
        <end position="27"/>
    </location>
</feature>
<evidence type="ECO:0000313" key="3">
    <source>
        <dbReference type="EMBL" id="KAK5984323.1"/>
    </source>
</evidence>
<dbReference type="PANTHER" id="PTHR21592:SF23">
    <property type="entry name" value="DAUER UP-REGULATED"/>
    <property type="match status" value="1"/>
</dbReference>
<feature type="region of interest" description="Disordered" evidence="1">
    <location>
        <begin position="38"/>
        <end position="59"/>
    </location>
</feature>
<dbReference type="AlphaFoldDB" id="A0AAN8GE57"/>
<protein>
    <submittedName>
        <fullName evidence="3">Uncharacterized protein</fullName>
    </submittedName>
</protein>
<reference evidence="3 4" key="1">
    <citation type="submission" date="2019-10" db="EMBL/GenBank/DDBJ databases">
        <title>Assembly and Annotation for the nematode Trichostrongylus colubriformis.</title>
        <authorList>
            <person name="Martin J."/>
        </authorList>
    </citation>
    <scope>NUCLEOTIDE SEQUENCE [LARGE SCALE GENOMIC DNA]</scope>
    <source>
        <strain evidence="3">G859</strain>
        <tissue evidence="3">Whole worm</tissue>
    </source>
</reference>
<evidence type="ECO:0000256" key="1">
    <source>
        <dbReference type="SAM" id="MobiDB-lite"/>
    </source>
</evidence>
<gene>
    <name evidence="3" type="ORF">GCK32_003130</name>
</gene>
<dbReference type="Proteomes" id="UP001331761">
    <property type="component" value="Unassembled WGS sequence"/>
</dbReference>
<dbReference type="PANTHER" id="PTHR21592">
    <property type="entry name" value="CHROMOSOME UNDETERMINED SCAFFOLD_25, WHOLE GENOME SHOTGUN SEQUENCE"/>
    <property type="match status" value="1"/>
</dbReference>
<comment type="caution">
    <text evidence="3">The sequence shown here is derived from an EMBL/GenBank/DDBJ whole genome shotgun (WGS) entry which is preliminary data.</text>
</comment>
<dbReference type="Pfam" id="PF03057">
    <property type="entry name" value="DUF236"/>
    <property type="match status" value="3"/>
</dbReference>
<name>A0AAN8GE57_TRICO</name>
<proteinExistence type="predicted"/>
<evidence type="ECO:0000256" key="2">
    <source>
        <dbReference type="SAM" id="Phobius"/>
    </source>
</evidence>
<dbReference type="InterPro" id="IPR004296">
    <property type="entry name" value="DUF236"/>
</dbReference>
<keyword evidence="4" id="KW-1185">Reference proteome</keyword>
<keyword evidence="2" id="KW-0812">Transmembrane</keyword>
<sequence>MILDYVQFPYALVQINVFCLITFHIYCKNGKSASAEQSEKTDYAAQNQAPKLNIRPPEQNRMMGTYDPNYQTLAGLNNDDVFKPKGGGGEAANVPANLNIRPPAENKMMGTYDPNYQTLAGLNNDEVFKPKGGIGGGPCGGGGGFDVGGGANPNIKPPPQNKMVGTYDPNYQTLAGLNNDDVFKRKVCTQVFLPIHISNH</sequence>
<organism evidence="3 4">
    <name type="scientific">Trichostrongylus colubriformis</name>
    <name type="common">Black scour worm</name>
    <dbReference type="NCBI Taxonomy" id="6319"/>
    <lineage>
        <taxon>Eukaryota</taxon>
        <taxon>Metazoa</taxon>
        <taxon>Ecdysozoa</taxon>
        <taxon>Nematoda</taxon>
        <taxon>Chromadorea</taxon>
        <taxon>Rhabditida</taxon>
        <taxon>Rhabditina</taxon>
        <taxon>Rhabditomorpha</taxon>
        <taxon>Strongyloidea</taxon>
        <taxon>Trichostrongylidae</taxon>
        <taxon>Trichostrongylus</taxon>
    </lineage>
</organism>
<keyword evidence="2" id="KW-0472">Membrane</keyword>
<dbReference type="EMBL" id="WIXE01003013">
    <property type="protein sequence ID" value="KAK5984323.1"/>
    <property type="molecule type" value="Genomic_DNA"/>
</dbReference>